<evidence type="ECO:0000259" key="9">
    <source>
        <dbReference type="Pfam" id="PF00881"/>
    </source>
</evidence>
<comment type="cofactor">
    <cofactor evidence="8">
        <name>FMN</name>
        <dbReference type="ChEBI" id="CHEBI:58210"/>
    </cofactor>
    <text evidence="8">Binds 1 FMN per subunit.</text>
</comment>
<feature type="binding site" evidence="8">
    <location>
        <position position="51"/>
    </location>
    <ligand>
        <name>FMN</name>
        <dbReference type="ChEBI" id="CHEBI:58210"/>
        <note>ligand shared between dimeric partners</note>
    </ligand>
</feature>
<comment type="similarity">
    <text evidence="1 7">Belongs to the nitroreductase family.</text>
</comment>
<keyword evidence="11" id="KW-1185">Reference proteome</keyword>
<evidence type="ECO:0000313" key="10">
    <source>
        <dbReference type="EMBL" id="SKA09522.1"/>
    </source>
</evidence>
<dbReference type="CDD" id="cd02135">
    <property type="entry name" value="YdjA-like"/>
    <property type="match status" value="1"/>
</dbReference>
<accession>A0A1T4R0D7</accession>
<keyword evidence="3 7" id="KW-0288">FMN</keyword>
<gene>
    <name evidence="10" type="ORF">SAMN02745674_01916</name>
</gene>
<dbReference type="STRING" id="1122188.SAMN02745674_01916"/>
<dbReference type="OrthoDB" id="9804207at2"/>
<protein>
    <recommendedName>
        <fullName evidence="7">Putative NAD(P)H nitroreductase</fullName>
        <ecNumber evidence="7">1.-.-.-</ecNumber>
    </recommendedName>
</protein>
<feature type="binding site" description="in other chain" evidence="8">
    <location>
        <begin position="145"/>
        <end position="147"/>
    </location>
    <ligand>
        <name>FMN</name>
        <dbReference type="ChEBI" id="CHEBI:58210"/>
        <note>ligand shared between dimeric partners</note>
    </ligand>
</feature>
<dbReference type="InterPro" id="IPR000415">
    <property type="entry name" value="Nitroreductase-like"/>
</dbReference>
<reference evidence="10 11" key="1">
    <citation type="submission" date="2017-02" db="EMBL/GenBank/DDBJ databases">
        <authorList>
            <person name="Peterson S.W."/>
        </authorList>
    </citation>
    <scope>NUCLEOTIDE SEQUENCE [LARGE SCALE GENOMIC DNA]</scope>
    <source>
        <strain evidence="10 11">DSM 21749</strain>
    </source>
</reference>
<feature type="domain" description="Nitroreductase" evidence="9">
    <location>
        <begin position="19"/>
        <end position="175"/>
    </location>
</feature>
<dbReference type="InterPro" id="IPR026021">
    <property type="entry name" value="YdjA-like"/>
</dbReference>
<keyword evidence="2 7" id="KW-0285">Flavoprotein</keyword>
<dbReference type="SUPFAM" id="SSF55469">
    <property type="entry name" value="FMN-dependent nitroreductase-like"/>
    <property type="match status" value="1"/>
</dbReference>
<dbReference type="EC" id="1.-.-.-" evidence="7"/>
<evidence type="ECO:0000256" key="2">
    <source>
        <dbReference type="ARBA" id="ARBA00022630"/>
    </source>
</evidence>
<evidence type="ECO:0000256" key="6">
    <source>
        <dbReference type="ARBA" id="ARBA00023027"/>
    </source>
</evidence>
<evidence type="ECO:0000256" key="3">
    <source>
        <dbReference type="ARBA" id="ARBA00022643"/>
    </source>
</evidence>
<keyword evidence="6 7" id="KW-0520">NAD</keyword>
<evidence type="ECO:0000256" key="4">
    <source>
        <dbReference type="ARBA" id="ARBA00022857"/>
    </source>
</evidence>
<evidence type="ECO:0000256" key="1">
    <source>
        <dbReference type="ARBA" id="ARBA00007118"/>
    </source>
</evidence>
<dbReference type="PANTHER" id="PTHR43821:SF1">
    <property type="entry name" value="NAD(P)H NITROREDUCTASE YDJA-RELATED"/>
    <property type="match status" value="1"/>
</dbReference>
<dbReference type="EMBL" id="FUXP01000006">
    <property type="protein sequence ID" value="SKA09522.1"/>
    <property type="molecule type" value="Genomic_DNA"/>
</dbReference>
<dbReference type="PANTHER" id="PTHR43821">
    <property type="entry name" value="NAD(P)H NITROREDUCTASE YDJA-RELATED"/>
    <property type="match status" value="1"/>
</dbReference>
<evidence type="ECO:0000256" key="7">
    <source>
        <dbReference type="PIRNR" id="PIRNR000232"/>
    </source>
</evidence>
<dbReference type="Gene3D" id="3.40.109.10">
    <property type="entry name" value="NADH Oxidase"/>
    <property type="match status" value="1"/>
</dbReference>
<dbReference type="Pfam" id="PF00881">
    <property type="entry name" value="Nitroreductase"/>
    <property type="match status" value="1"/>
</dbReference>
<proteinExistence type="inferred from homology"/>
<dbReference type="AlphaFoldDB" id="A0A1T4R0D7"/>
<dbReference type="PIRSF" id="PIRSF000232">
    <property type="entry name" value="YdjA"/>
    <property type="match status" value="1"/>
</dbReference>
<name>A0A1T4R0D7_9GAMM</name>
<dbReference type="RefSeq" id="WP_078758487.1">
    <property type="nucleotide sequence ID" value="NZ_FUXP01000006.1"/>
</dbReference>
<dbReference type="InterPro" id="IPR052530">
    <property type="entry name" value="NAD(P)H_nitroreductase"/>
</dbReference>
<dbReference type="Proteomes" id="UP000190061">
    <property type="component" value="Unassembled WGS sequence"/>
</dbReference>
<organism evidence="10 11">
    <name type="scientific">Lysobacter spongiicola DSM 21749</name>
    <dbReference type="NCBI Taxonomy" id="1122188"/>
    <lineage>
        <taxon>Bacteria</taxon>
        <taxon>Pseudomonadati</taxon>
        <taxon>Pseudomonadota</taxon>
        <taxon>Gammaproteobacteria</taxon>
        <taxon>Lysobacterales</taxon>
        <taxon>Lysobacteraceae</taxon>
        <taxon>Novilysobacter</taxon>
    </lineage>
</organism>
<dbReference type="InterPro" id="IPR029479">
    <property type="entry name" value="Nitroreductase"/>
</dbReference>
<sequence>MSPIDSVARANAGLSSLDTRRSVPYTQLKAPAPDQPTLARLLRSATRVPDHGRREPFRFIAIRGDALRAFGERLANLHQAADPDASASALEKDRDRYRHAPLVVVAIARLGADPKIPETERLLTAGCTCFALLQAAQALGYGGCWLTGWAAYDAGVASMLGLAQDERIIGFIHLGTPCIEVPERERPDPANLLSEWAP</sequence>
<keyword evidence="4 7" id="KW-0521">NADP</keyword>
<keyword evidence="5 7" id="KW-0560">Oxidoreductase</keyword>
<evidence type="ECO:0000256" key="5">
    <source>
        <dbReference type="ARBA" id="ARBA00023002"/>
    </source>
</evidence>
<feature type="binding site" evidence="8">
    <location>
        <position position="47"/>
    </location>
    <ligand>
        <name>FMN</name>
        <dbReference type="ChEBI" id="CHEBI:58210"/>
        <note>ligand shared between dimeric partners</note>
    </ligand>
</feature>
<evidence type="ECO:0000313" key="11">
    <source>
        <dbReference type="Proteomes" id="UP000190061"/>
    </source>
</evidence>
<dbReference type="GO" id="GO:0016491">
    <property type="term" value="F:oxidoreductase activity"/>
    <property type="evidence" value="ECO:0007669"/>
    <property type="project" value="UniProtKB-UniRule"/>
</dbReference>
<feature type="binding site" description="in other chain" evidence="8">
    <location>
        <begin position="20"/>
        <end position="22"/>
    </location>
    <ligand>
        <name>FMN</name>
        <dbReference type="ChEBI" id="CHEBI:58210"/>
        <note>ligand shared between dimeric partners</note>
    </ligand>
</feature>
<evidence type="ECO:0000256" key="8">
    <source>
        <dbReference type="PIRSR" id="PIRSR000232-1"/>
    </source>
</evidence>